<organism evidence="2 3">
    <name type="scientific">Hebeloma cylindrosporum</name>
    <dbReference type="NCBI Taxonomy" id="76867"/>
    <lineage>
        <taxon>Eukaryota</taxon>
        <taxon>Fungi</taxon>
        <taxon>Dikarya</taxon>
        <taxon>Basidiomycota</taxon>
        <taxon>Agaricomycotina</taxon>
        <taxon>Agaricomycetes</taxon>
        <taxon>Agaricomycetidae</taxon>
        <taxon>Agaricales</taxon>
        <taxon>Agaricineae</taxon>
        <taxon>Hymenogastraceae</taxon>
        <taxon>Hebeloma</taxon>
    </lineage>
</organism>
<evidence type="ECO:0000313" key="2">
    <source>
        <dbReference type="EMBL" id="KIM41933.1"/>
    </source>
</evidence>
<protein>
    <submittedName>
        <fullName evidence="2">Uncharacterized protein</fullName>
    </submittedName>
</protein>
<keyword evidence="1" id="KW-0812">Transmembrane</keyword>
<gene>
    <name evidence="2" type="ORF">M413DRAFT_410386</name>
</gene>
<feature type="transmembrane region" description="Helical" evidence="1">
    <location>
        <begin position="159"/>
        <end position="180"/>
    </location>
</feature>
<keyword evidence="3" id="KW-1185">Reference proteome</keyword>
<keyword evidence="1" id="KW-0472">Membrane</keyword>
<dbReference type="Proteomes" id="UP000053424">
    <property type="component" value="Unassembled WGS sequence"/>
</dbReference>
<proteinExistence type="predicted"/>
<dbReference type="HOGENOM" id="CLU_1428156_0_0_1"/>
<reference evidence="3" key="2">
    <citation type="submission" date="2015-01" db="EMBL/GenBank/DDBJ databases">
        <title>Evolutionary Origins and Diversification of the Mycorrhizal Mutualists.</title>
        <authorList>
            <consortium name="DOE Joint Genome Institute"/>
            <consortium name="Mycorrhizal Genomics Consortium"/>
            <person name="Kohler A."/>
            <person name="Kuo A."/>
            <person name="Nagy L.G."/>
            <person name="Floudas D."/>
            <person name="Copeland A."/>
            <person name="Barry K.W."/>
            <person name="Cichocki N."/>
            <person name="Veneault-Fourrey C."/>
            <person name="LaButti K."/>
            <person name="Lindquist E.A."/>
            <person name="Lipzen A."/>
            <person name="Lundell T."/>
            <person name="Morin E."/>
            <person name="Murat C."/>
            <person name="Riley R."/>
            <person name="Ohm R."/>
            <person name="Sun H."/>
            <person name="Tunlid A."/>
            <person name="Henrissat B."/>
            <person name="Grigoriev I.V."/>
            <person name="Hibbett D.S."/>
            <person name="Martin F."/>
        </authorList>
    </citation>
    <scope>NUCLEOTIDE SEQUENCE [LARGE SCALE GENOMIC DNA]</scope>
    <source>
        <strain evidence="3">h7</strain>
    </source>
</reference>
<evidence type="ECO:0000313" key="3">
    <source>
        <dbReference type="Proteomes" id="UP000053424"/>
    </source>
</evidence>
<reference evidence="2 3" key="1">
    <citation type="submission" date="2014-04" db="EMBL/GenBank/DDBJ databases">
        <authorList>
            <consortium name="DOE Joint Genome Institute"/>
            <person name="Kuo A."/>
            <person name="Gay G."/>
            <person name="Dore J."/>
            <person name="Kohler A."/>
            <person name="Nagy L.G."/>
            <person name="Floudas D."/>
            <person name="Copeland A."/>
            <person name="Barry K.W."/>
            <person name="Cichocki N."/>
            <person name="Veneault-Fourrey C."/>
            <person name="LaButti K."/>
            <person name="Lindquist E.A."/>
            <person name="Lipzen A."/>
            <person name="Lundell T."/>
            <person name="Morin E."/>
            <person name="Murat C."/>
            <person name="Sun H."/>
            <person name="Tunlid A."/>
            <person name="Henrissat B."/>
            <person name="Grigoriev I.V."/>
            <person name="Hibbett D.S."/>
            <person name="Martin F."/>
            <person name="Nordberg H.P."/>
            <person name="Cantor M.N."/>
            <person name="Hua S.X."/>
        </authorList>
    </citation>
    <scope>NUCLEOTIDE SEQUENCE [LARGE SCALE GENOMIC DNA]</scope>
    <source>
        <strain evidence="3">h7</strain>
    </source>
</reference>
<dbReference type="EMBL" id="KN831779">
    <property type="protein sequence ID" value="KIM41933.1"/>
    <property type="molecule type" value="Genomic_DNA"/>
</dbReference>
<dbReference type="AlphaFoldDB" id="A0A0C2XW86"/>
<name>A0A0C2XW86_HEBCY</name>
<accession>A0A0C2XW86</accession>
<sequence length="190" mass="20726">MPRAQQEFEGEWDGTAFMLIPPRGAKDATIGSLPGVGSYGLRVHVAVAPKYTVTHFLLQGTVTAFGLRIYSRNPEQEKWSLAPWSYFFATRAPPHVGPILPTTQEGRQGLDDASRWSSTTTLTNAVPAPSLIPRLVFRTPSNNSPRRGDIILRVLDPRAWIPTAIVLSIAGLTILLVRACGGSNDAKKDH</sequence>
<keyword evidence="1" id="KW-1133">Transmembrane helix</keyword>
<evidence type="ECO:0000256" key="1">
    <source>
        <dbReference type="SAM" id="Phobius"/>
    </source>
</evidence>